<name>A0A917QD87_9NOCA</name>
<keyword evidence="1" id="KW-1133">Transmembrane helix</keyword>
<keyword evidence="1" id="KW-0472">Membrane</keyword>
<keyword evidence="3" id="KW-1185">Reference proteome</keyword>
<accession>A0A917QD87</accession>
<evidence type="ECO:0000313" key="2">
    <source>
        <dbReference type="EMBL" id="GGK42357.1"/>
    </source>
</evidence>
<dbReference type="RefSeq" id="WP_268240877.1">
    <property type="nucleotide sequence ID" value="NZ_BMMW01000001.1"/>
</dbReference>
<dbReference type="Proteomes" id="UP000612956">
    <property type="component" value="Unassembled WGS sequence"/>
</dbReference>
<sequence>MSTSGTTDYRARIAISWLVVGIPLGYGLYNAVKAALQLFTG</sequence>
<protein>
    <submittedName>
        <fullName evidence="2">Uncharacterized protein</fullName>
    </submittedName>
</protein>
<organism evidence="2 3">
    <name type="scientific">Nocardia camponoti</name>
    <dbReference type="NCBI Taxonomy" id="1616106"/>
    <lineage>
        <taxon>Bacteria</taxon>
        <taxon>Bacillati</taxon>
        <taxon>Actinomycetota</taxon>
        <taxon>Actinomycetes</taxon>
        <taxon>Mycobacteriales</taxon>
        <taxon>Nocardiaceae</taxon>
        <taxon>Nocardia</taxon>
    </lineage>
</organism>
<dbReference type="EMBL" id="BMMW01000001">
    <property type="protein sequence ID" value="GGK42357.1"/>
    <property type="molecule type" value="Genomic_DNA"/>
</dbReference>
<proteinExistence type="predicted"/>
<keyword evidence="1" id="KW-0812">Transmembrane</keyword>
<evidence type="ECO:0000313" key="3">
    <source>
        <dbReference type="Proteomes" id="UP000612956"/>
    </source>
</evidence>
<gene>
    <name evidence="2" type="ORF">GCM10011591_12430</name>
</gene>
<reference evidence="2" key="2">
    <citation type="submission" date="2020-09" db="EMBL/GenBank/DDBJ databases">
        <authorList>
            <person name="Sun Q."/>
            <person name="Zhou Y."/>
        </authorList>
    </citation>
    <scope>NUCLEOTIDE SEQUENCE</scope>
    <source>
        <strain evidence="2">CGMCC 4.7278</strain>
    </source>
</reference>
<evidence type="ECO:0000256" key="1">
    <source>
        <dbReference type="SAM" id="Phobius"/>
    </source>
</evidence>
<dbReference type="AlphaFoldDB" id="A0A917QD87"/>
<comment type="caution">
    <text evidence="2">The sequence shown here is derived from an EMBL/GenBank/DDBJ whole genome shotgun (WGS) entry which is preliminary data.</text>
</comment>
<reference evidence="2" key="1">
    <citation type="journal article" date="2014" name="Int. J. Syst. Evol. Microbiol.">
        <title>Complete genome sequence of Corynebacterium casei LMG S-19264T (=DSM 44701T), isolated from a smear-ripened cheese.</title>
        <authorList>
            <consortium name="US DOE Joint Genome Institute (JGI-PGF)"/>
            <person name="Walter F."/>
            <person name="Albersmeier A."/>
            <person name="Kalinowski J."/>
            <person name="Ruckert C."/>
        </authorList>
    </citation>
    <scope>NUCLEOTIDE SEQUENCE</scope>
    <source>
        <strain evidence="2">CGMCC 4.7278</strain>
    </source>
</reference>
<feature type="transmembrane region" description="Helical" evidence="1">
    <location>
        <begin position="12"/>
        <end position="32"/>
    </location>
</feature>